<evidence type="ECO:0000256" key="3">
    <source>
        <dbReference type="ARBA" id="ARBA00022741"/>
    </source>
</evidence>
<evidence type="ECO:0000313" key="8">
    <source>
        <dbReference type="EMBL" id="MBM7798740.1"/>
    </source>
</evidence>
<evidence type="ECO:0000313" key="9">
    <source>
        <dbReference type="Proteomes" id="UP000704762"/>
    </source>
</evidence>
<dbReference type="Proteomes" id="UP000704762">
    <property type="component" value="Unassembled WGS sequence"/>
</dbReference>
<dbReference type="InterPro" id="IPR000719">
    <property type="entry name" value="Prot_kinase_dom"/>
</dbReference>
<feature type="domain" description="Protein kinase" evidence="7">
    <location>
        <begin position="13"/>
        <end position="290"/>
    </location>
</feature>
<accession>A0ABS2RIB9</accession>
<keyword evidence="2" id="KW-0808">Transferase</keyword>
<keyword evidence="3" id="KW-0547">Nucleotide-binding</keyword>
<dbReference type="PROSITE" id="PS00108">
    <property type="entry name" value="PROTEIN_KINASE_ST"/>
    <property type="match status" value="1"/>
</dbReference>
<dbReference type="EMBL" id="JAFBCF010000001">
    <property type="protein sequence ID" value="MBM7798740.1"/>
    <property type="molecule type" value="Genomic_DNA"/>
</dbReference>
<dbReference type="Gene3D" id="1.10.510.10">
    <property type="entry name" value="Transferase(Phosphotransferase) domain 1"/>
    <property type="match status" value="1"/>
</dbReference>
<name>A0ABS2RIB9_9ACTN</name>
<protein>
    <recommendedName>
        <fullName evidence="1">non-specific serine/threonine protein kinase</fullName>
        <ecNumber evidence="1">2.7.11.1</ecNumber>
    </recommendedName>
</protein>
<dbReference type="SMART" id="SM00220">
    <property type="entry name" value="S_TKc"/>
    <property type="match status" value="1"/>
</dbReference>
<evidence type="ECO:0000256" key="1">
    <source>
        <dbReference type="ARBA" id="ARBA00012513"/>
    </source>
</evidence>
<dbReference type="InterPro" id="IPR008271">
    <property type="entry name" value="Ser/Thr_kinase_AS"/>
</dbReference>
<keyword evidence="4 8" id="KW-0418">Kinase</keyword>
<comment type="caution">
    <text evidence="8">The sequence shown here is derived from an EMBL/GenBank/DDBJ whole genome shotgun (WGS) entry which is preliminary data.</text>
</comment>
<evidence type="ECO:0000256" key="4">
    <source>
        <dbReference type="ARBA" id="ARBA00022777"/>
    </source>
</evidence>
<keyword evidence="5" id="KW-0067">ATP-binding</keyword>
<dbReference type="GO" id="GO:0004674">
    <property type="term" value="F:protein serine/threonine kinase activity"/>
    <property type="evidence" value="ECO:0007669"/>
    <property type="project" value="UniProtKB-KW"/>
</dbReference>
<dbReference type="Pfam" id="PF00069">
    <property type="entry name" value="Pkinase"/>
    <property type="match status" value="1"/>
</dbReference>
<dbReference type="InterPro" id="IPR050660">
    <property type="entry name" value="NEK_Ser/Thr_kinase"/>
</dbReference>
<dbReference type="PROSITE" id="PS50011">
    <property type="entry name" value="PROTEIN_KINASE_DOM"/>
    <property type="match status" value="1"/>
</dbReference>
<evidence type="ECO:0000259" key="7">
    <source>
        <dbReference type="PROSITE" id="PS50011"/>
    </source>
</evidence>
<dbReference type="InterPro" id="IPR011009">
    <property type="entry name" value="Kinase-like_dom_sf"/>
</dbReference>
<gene>
    <name evidence="8" type="ORF">JOE57_001661</name>
</gene>
<reference evidence="8 9" key="1">
    <citation type="submission" date="2021-01" db="EMBL/GenBank/DDBJ databases">
        <title>Sequencing the genomes of 1000 actinobacteria strains.</title>
        <authorList>
            <person name="Klenk H.-P."/>
        </authorList>
    </citation>
    <scope>NUCLEOTIDE SEQUENCE [LARGE SCALE GENOMIC DNA]</scope>
    <source>
        <strain evidence="8 9">DSM 18662</strain>
    </source>
</reference>
<feature type="compositionally biased region" description="Low complexity" evidence="6">
    <location>
        <begin position="300"/>
        <end position="323"/>
    </location>
</feature>
<dbReference type="PANTHER" id="PTHR43671:SF13">
    <property type="entry name" value="SERINE_THREONINE-PROTEIN KINASE NEK2"/>
    <property type="match status" value="1"/>
</dbReference>
<dbReference type="EC" id="2.7.11.1" evidence="1"/>
<keyword evidence="8" id="KW-0723">Serine/threonine-protein kinase</keyword>
<sequence>MKAGDVINGYLILQDFKVVGAGLSKWTYAERGGRQFFIKEFLSPTYPDENAPGSDKTKAKKRARCAAFEAQHRGMQKALAPLSAYGGNLIVTLDFFRWGAKYYKITEKVEAEDLGPAGIAGLELRLQLVLMKSVAHSLKILHDLRIVHGDLKPSNILVKRTELGYTSKLIDFDSSYIAGNPPPFEEIVGTINYYSPELLGYIQDVGVRPSELGIASDIFALGLIYSEFLTGAVPPFDATTYHEPAVAVRSGETLRIRRAGIVPALAELVDAMLLADPTQRPTIAQVHATLMGIRLTSDSPAPTARTTTPARRVPAPATTPTGALRGKGLRISDAGSPSGETMPAGTNPAQRLVGKLVGKLTGRSPR</sequence>
<proteinExistence type="predicted"/>
<evidence type="ECO:0000256" key="2">
    <source>
        <dbReference type="ARBA" id="ARBA00022679"/>
    </source>
</evidence>
<evidence type="ECO:0000256" key="6">
    <source>
        <dbReference type="SAM" id="MobiDB-lite"/>
    </source>
</evidence>
<dbReference type="PANTHER" id="PTHR43671">
    <property type="entry name" value="SERINE/THREONINE-PROTEIN KINASE NEK"/>
    <property type="match status" value="1"/>
</dbReference>
<dbReference type="SUPFAM" id="SSF56112">
    <property type="entry name" value="Protein kinase-like (PK-like)"/>
    <property type="match status" value="1"/>
</dbReference>
<dbReference type="RefSeq" id="WP_204917249.1">
    <property type="nucleotide sequence ID" value="NZ_BAAAQP010000002.1"/>
</dbReference>
<organism evidence="8 9">
    <name type="scientific">Microlunatus panaciterrae</name>
    <dbReference type="NCBI Taxonomy" id="400768"/>
    <lineage>
        <taxon>Bacteria</taxon>
        <taxon>Bacillati</taxon>
        <taxon>Actinomycetota</taxon>
        <taxon>Actinomycetes</taxon>
        <taxon>Propionibacteriales</taxon>
        <taxon>Propionibacteriaceae</taxon>
        <taxon>Microlunatus</taxon>
    </lineage>
</organism>
<evidence type="ECO:0000256" key="5">
    <source>
        <dbReference type="ARBA" id="ARBA00022840"/>
    </source>
</evidence>
<keyword evidence="9" id="KW-1185">Reference proteome</keyword>
<feature type="region of interest" description="Disordered" evidence="6">
    <location>
        <begin position="296"/>
        <end position="366"/>
    </location>
</feature>